<comment type="similarity">
    <text evidence="1">Belongs to the ROK (NagC/XylR) family.</text>
</comment>
<evidence type="ECO:0000256" key="3">
    <source>
        <dbReference type="ARBA" id="ARBA00014701"/>
    </source>
</evidence>
<sequence>MEEKRLAAIDIGGTTIKMAFLTVGGDIIRKWAIPTDRTDGGTNIVSHIARSFSAELKQDGLTTIDVIAVGVGAPGPADPIEGTISGAVNLGWVNNYPLKKLLEEALELPVFIENDANCAALGEMWRGAGSGTGDLVCITLGTGVGGGVVSKGTIITGVCGSAGEIGHITVVPENGILCNCGRYGCLETVASATGIVNLYKEEGKEATDARTVFAQASKGDEAAKRVIDRCAFYLGLAIGNIANTMNPAKIVVGGGVSKAGDALLLPLEQYVRQFTFPRAMEVLSIEKAMLGNDAGVVGAAYLAKVKTVS</sequence>
<keyword evidence="5" id="KW-0547">Nucleotide-binding</keyword>
<dbReference type="RefSeq" id="WP_018393924.1">
    <property type="nucleotide sequence ID" value="NZ_LQWZ01000023.1"/>
</dbReference>
<dbReference type="Proteomes" id="UP000077271">
    <property type="component" value="Unassembled WGS sequence"/>
</dbReference>
<name>A0A177KRN4_9BACI</name>
<dbReference type="InterPro" id="IPR000600">
    <property type="entry name" value="ROK"/>
</dbReference>
<evidence type="ECO:0000256" key="6">
    <source>
        <dbReference type="ARBA" id="ARBA00022777"/>
    </source>
</evidence>
<proteinExistence type="inferred from homology"/>
<evidence type="ECO:0000256" key="8">
    <source>
        <dbReference type="ARBA" id="ARBA00032386"/>
    </source>
</evidence>
<dbReference type="SUPFAM" id="SSF53067">
    <property type="entry name" value="Actin-like ATPase domain"/>
    <property type="match status" value="1"/>
</dbReference>
<protein>
    <recommendedName>
        <fullName evidence="3">Glucokinase</fullName>
        <ecNumber evidence="2">2.7.1.2</ecNumber>
    </recommendedName>
    <alternativeName>
        <fullName evidence="8">Glucose kinase</fullName>
    </alternativeName>
</protein>
<reference evidence="9 10" key="1">
    <citation type="submission" date="2016-01" db="EMBL/GenBank/DDBJ databases">
        <title>Investigation of taxonomic status of Bacillus aminovorans.</title>
        <authorList>
            <person name="Verma A."/>
            <person name="Pal Y."/>
            <person name="Krishnamurthi S."/>
        </authorList>
    </citation>
    <scope>NUCLEOTIDE SEQUENCE [LARGE SCALE GENOMIC DNA]</scope>
    <source>
        <strain evidence="9 10">DSM 4337</strain>
    </source>
</reference>
<comment type="caution">
    <text evidence="9">The sequence shown here is derived from an EMBL/GenBank/DDBJ whole genome shotgun (WGS) entry which is preliminary data.</text>
</comment>
<evidence type="ECO:0000256" key="5">
    <source>
        <dbReference type="ARBA" id="ARBA00022741"/>
    </source>
</evidence>
<dbReference type="GO" id="GO:0004340">
    <property type="term" value="F:glucokinase activity"/>
    <property type="evidence" value="ECO:0007669"/>
    <property type="project" value="UniProtKB-EC"/>
</dbReference>
<keyword evidence="7" id="KW-0067">ATP-binding</keyword>
<keyword evidence="4" id="KW-0808">Transferase</keyword>
<evidence type="ECO:0000313" key="10">
    <source>
        <dbReference type="Proteomes" id="UP000077271"/>
    </source>
</evidence>
<dbReference type="GO" id="GO:0005524">
    <property type="term" value="F:ATP binding"/>
    <property type="evidence" value="ECO:0007669"/>
    <property type="project" value="UniProtKB-KW"/>
</dbReference>
<dbReference type="GO" id="GO:0006096">
    <property type="term" value="P:glycolytic process"/>
    <property type="evidence" value="ECO:0007669"/>
    <property type="project" value="InterPro"/>
</dbReference>
<evidence type="ECO:0000256" key="2">
    <source>
        <dbReference type="ARBA" id="ARBA00012323"/>
    </source>
</evidence>
<gene>
    <name evidence="9" type="ORF">AWH48_04895</name>
</gene>
<dbReference type="InterPro" id="IPR043129">
    <property type="entry name" value="ATPase_NBD"/>
</dbReference>
<evidence type="ECO:0000256" key="4">
    <source>
        <dbReference type="ARBA" id="ARBA00022679"/>
    </source>
</evidence>
<dbReference type="GO" id="GO:0005737">
    <property type="term" value="C:cytoplasm"/>
    <property type="evidence" value="ECO:0007669"/>
    <property type="project" value="InterPro"/>
</dbReference>
<accession>A0A177KRN4</accession>
<dbReference type="PANTHER" id="PTHR18964:SF149">
    <property type="entry name" value="BIFUNCTIONAL UDP-N-ACETYLGLUCOSAMINE 2-EPIMERASE_N-ACETYLMANNOSAMINE KINASE"/>
    <property type="match status" value="1"/>
</dbReference>
<dbReference type="PANTHER" id="PTHR18964">
    <property type="entry name" value="ROK (REPRESSOR, ORF, KINASE) FAMILY"/>
    <property type="match status" value="1"/>
</dbReference>
<dbReference type="PROSITE" id="PS01125">
    <property type="entry name" value="ROK"/>
    <property type="match status" value="1"/>
</dbReference>
<dbReference type="EC" id="2.7.1.2" evidence="2"/>
<dbReference type="Gene3D" id="3.30.420.40">
    <property type="match status" value="2"/>
</dbReference>
<evidence type="ECO:0000256" key="7">
    <source>
        <dbReference type="ARBA" id="ARBA00022840"/>
    </source>
</evidence>
<dbReference type="AlphaFoldDB" id="A0A177KRN4"/>
<dbReference type="OrthoDB" id="9810372at2"/>
<dbReference type="InterPro" id="IPR004654">
    <property type="entry name" value="ROK_glcA"/>
</dbReference>
<keyword evidence="6 9" id="KW-0418">Kinase</keyword>
<dbReference type="InterPro" id="IPR049874">
    <property type="entry name" value="ROK_cs"/>
</dbReference>
<evidence type="ECO:0000256" key="1">
    <source>
        <dbReference type="ARBA" id="ARBA00006479"/>
    </source>
</evidence>
<dbReference type="Pfam" id="PF00480">
    <property type="entry name" value="ROK"/>
    <property type="match status" value="1"/>
</dbReference>
<dbReference type="EMBL" id="LQWZ01000023">
    <property type="protein sequence ID" value="OAH56012.1"/>
    <property type="molecule type" value="Genomic_DNA"/>
</dbReference>
<dbReference type="NCBIfam" id="TIGR00744">
    <property type="entry name" value="ROK_glcA_fam"/>
    <property type="match status" value="1"/>
</dbReference>
<organism evidence="9 10">
    <name type="scientific">Domibacillus aminovorans</name>
    <dbReference type="NCBI Taxonomy" id="29332"/>
    <lineage>
        <taxon>Bacteria</taxon>
        <taxon>Bacillati</taxon>
        <taxon>Bacillota</taxon>
        <taxon>Bacilli</taxon>
        <taxon>Bacillales</taxon>
        <taxon>Bacillaceae</taxon>
        <taxon>Domibacillus</taxon>
    </lineage>
</organism>
<evidence type="ECO:0000313" key="9">
    <source>
        <dbReference type="EMBL" id="OAH56012.1"/>
    </source>
</evidence>